<dbReference type="HOGENOM" id="CLU_124041_0_0_6"/>
<protein>
    <recommendedName>
        <fullName evidence="3">SnoaL-like domain-containing protein</fullName>
    </recommendedName>
</protein>
<evidence type="ECO:0000313" key="2">
    <source>
        <dbReference type="Proteomes" id="UP000007838"/>
    </source>
</evidence>
<dbReference type="eggNOG" id="COG3631">
    <property type="taxonomic scope" value="Bacteria"/>
</dbReference>
<proteinExistence type="predicted"/>
<evidence type="ECO:0008006" key="3">
    <source>
        <dbReference type="Google" id="ProtNLM"/>
    </source>
</evidence>
<dbReference type="SUPFAM" id="SSF54427">
    <property type="entry name" value="NTF2-like"/>
    <property type="match status" value="1"/>
</dbReference>
<evidence type="ECO:0000313" key="1">
    <source>
        <dbReference type="EMBL" id="AEW74888.1"/>
    </source>
</evidence>
<accession>G8LP04</accession>
<dbReference type="KEGG" id="eec:EcWSU1_03460"/>
<sequence length="185" mass="20829">MVSTWMQKCLEADHVIWPKIVIHWLITETTSLSVKDNGGSTQRGVTMNIITRLITQSDNASLREEMSRLLTGLFKGEIDPKDVFSPAYQQITDGHSLDYSGFIQHLEHVRSQIRDIAFRVEQIGCHDTLLADRHIVTVTYPEGHQAEIEVYMFATLCAGKICRIHEVTRVANGEASARALAHATR</sequence>
<reference evidence="1 2" key="1">
    <citation type="journal article" date="2011" name="Stand. Genomic Sci.">
        <title>Complete genome of the onion pathogen Enterobacter cloacae EcWSU1.</title>
        <authorList>
            <person name="Humann J.L."/>
            <person name="Wildung M."/>
            <person name="Cheng C.H."/>
            <person name="Lee T."/>
            <person name="Stewart J.E."/>
            <person name="Drew J.C."/>
            <person name="Triplett E.W."/>
            <person name="Main D."/>
            <person name="Schroeder B.K."/>
        </authorList>
    </citation>
    <scope>NUCLEOTIDE SEQUENCE [LARGE SCALE GENOMIC DNA]</scope>
    <source>
        <strain evidence="1 2">EcWSU1</strain>
    </source>
</reference>
<gene>
    <name evidence="1" type="ORF">EcWSU1_03460</name>
</gene>
<name>G8LP04_9ENTR</name>
<dbReference type="AlphaFoldDB" id="G8LP04"/>
<dbReference type="Proteomes" id="UP000007838">
    <property type="component" value="Chromosome"/>
</dbReference>
<organism evidence="1 2">
    <name type="scientific">Enterobacter ludwigii</name>
    <dbReference type="NCBI Taxonomy" id="299767"/>
    <lineage>
        <taxon>Bacteria</taxon>
        <taxon>Pseudomonadati</taxon>
        <taxon>Pseudomonadota</taxon>
        <taxon>Gammaproteobacteria</taxon>
        <taxon>Enterobacterales</taxon>
        <taxon>Enterobacteriaceae</taxon>
        <taxon>Enterobacter</taxon>
        <taxon>Enterobacter cloacae complex</taxon>
    </lineage>
</organism>
<dbReference type="EMBL" id="CP002886">
    <property type="protein sequence ID" value="AEW74888.1"/>
    <property type="molecule type" value="Genomic_DNA"/>
</dbReference>
<dbReference type="InterPro" id="IPR032710">
    <property type="entry name" value="NTF2-like_dom_sf"/>
</dbReference>